<accession>A0AAV4MTB8</accession>
<proteinExistence type="predicted"/>
<dbReference type="Proteomes" id="UP001054945">
    <property type="component" value="Unassembled WGS sequence"/>
</dbReference>
<protein>
    <submittedName>
        <fullName evidence="1">Uncharacterized protein</fullName>
    </submittedName>
</protein>
<sequence>MILKDFLEKFYKYLIELNSTSPSKENGLKRWIKKPPKPLQSWIKVGSSSLEDPERHPKLISCDKNSKRCQLRIIPLYKFQAACPFCCSIFYILWMSIEERVENPLSLKTALKEELLLSLPFLGTGKLFPRHCFHHSTSIYFGTIRFQEGVFIQDAGKSLSPTPESVFVPLNLRLEQISASV</sequence>
<reference evidence="1 2" key="1">
    <citation type="submission" date="2021-06" db="EMBL/GenBank/DDBJ databases">
        <title>Caerostris extrusa draft genome.</title>
        <authorList>
            <person name="Kono N."/>
            <person name="Arakawa K."/>
        </authorList>
    </citation>
    <scope>NUCLEOTIDE SEQUENCE [LARGE SCALE GENOMIC DNA]</scope>
</reference>
<evidence type="ECO:0000313" key="1">
    <source>
        <dbReference type="EMBL" id="GIX75095.1"/>
    </source>
</evidence>
<gene>
    <name evidence="1" type="ORF">CEXT_624541</name>
</gene>
<dbReference type="AlphaFoldDB" id="A0AAV4MTB8"/>
<organism evidence="1 2">
    <name type="scientific">Caerostris extrusa</name>
    <name type="common">Bark spider</name>
    <name type="synonym">Caerostris bankana</name>
    <dbReference type="NCBI Taxonomy" id="172846"/>
    <lineage>
        <taxon>Eukaryota</taxon>
        <taxon>Metazoa</taxon>
        <taxon>Ecdysozoa</taxon>
        <taxon>Arthropoda</taxon>
        <taxon>Chelicerata</taxon>
        <taxon>Arachnida</taxon>
        <taxon>Araneae</taxon>
        <taxon>Araneomorphae</taxon>
        <taxon>Entelegynae</taxon>
        <taxon>Araneoidea</taxon>
        <taxon>Araneidae</taxon>
        <taxon>Caerostris</taxon>
    </lineage>
</organism>
<evidence type="ECO:0000313" key="2">
    <source>
        <dbReference type="Proteomes" id="UP001054945"/>
    </source>
</evidence>
<comment type="caution">
    <text evidence="1">The sequence shown here is derived from an EMBL/GenBank/DDBJ whole genome shotgun (WGS) entry which is preliminary data.</text>
</comment>
<keyword evidence="2" id="KW-1185">Reference proteome</keyword>
<dbReference type="EMBL" id="BPLR01020133">
    <property type="protein sequence ID" value="GIX75095.1"/>
    <property type="molecule type" value="Genomic_DNA"/>
</dbReference>
<name>A0AAV4MTB8_CAEEX</name>